<protein>
    <submittedName>
        <fullName evidence="1">Uncharacterized protein</fullName>
    </submittedName>
</protein>
<accession>A0A5Q4ZBF6</accession>
<reference evidence="1 2" key="1">
    <citation type="submission" date="2019-08" db="EMBL/GenBank/DDBJ databases">
        <authorList>
            <person name="Herpell B J."/>
        </authorList>
    </citation>
    <scope>NUCLEOTIDE SEQUENCE [LARGE SCALE GENOMIC DNA]</scope>
    <source>
        <strain evidence="2">Msb3</strain>
    </source>
</reference>
<dbReference type="Proteomes" id="UP000325811">
    <property type="component" value="Chromosome I"/>
</dbReference>
<name>A0A5Q4ZBF6_9BURK</name>
<evidence type="ECO:0000313" key="2">
    <source>
        <dbReference type="Proteomes" id="UP000325811"/>
    </source>
</evidence>
<proteinExistence type="predicted"/>
<gene>
    <name evidence="1" type="ORF">PDMSB3_1113</name>
</gene>
<dbReference type="AlphaFoldDB" id="A0A5Q4ZBF6"/>
<keyword evidence="2" id="KW-1185">Reference proteome</keyword>
<dbReference type="KEGG" id="pdio:PDMSB3_1113"/>
<sequence>MFRPVANPGKSLFSPDRNPIVVDELVGNVYPNARLRVSILESAGRDIKPAPMLLKQRDAFLEFRLFLLKATHGPGCHTVPGCHRKRACQQRRNALPQQLRR</sequence>
<evidence type="ECO:0000313" key="1">
    <source>
        <dbReference type="EMBL" id="VVD27575.1"/>
    </source>
</evidence>
<organism evidence="1 2">
    <name type="scientific">Paraburkholderia dioscoreae</name>
    <dbReference type="NCBI Taxonomy" id="2604047"/>
    <lineage>
        <taxon>Bacteria</taxon>
        <taxon>Pseudomonadati</taxon>
        <taxon>Pseudomonadota</taxon>
        <taxon>Betaproteobacteria</taxon>
        <taxon>Burkholderiales</taxon>
        <taxon>Burkholderiaceae</taxon>
        <taxon>Paraburkholderia</taxon>
    </lineage>
</organism>
<dbReference type="EMBL" id="LR699553">
    <property type="protein sequence ID" value="VVD27575.1"/>
    <property type="molecule type" value="Genomic_DNA"/>
</dbReference>